<protein>
    <submittedName>
        <fullName evidence="1">Uncharacterized protein</fullName>
    </submittedName>
</protein>
<evidence type="ECO:0000313" key="1">
    <source>
        <dbReference type="EMBL" id="MPL74363.1"/>
    </source>
</evidence>
<sequence length="159" mass="19064">MITTKIHVHQHLAEYIIGKYGIRMNNPVTLPDNIPLYHFLWDLMSKRPEGHAIDTGNVELVLPDRRDGKNPRIYNYISARGAKLLQFKIETMLWTELHDELDHNKHRLGVEYIDTIHIFCNKYNITGISEDAMLKNYYRWRNVTRRRNKEKRSYTRQNQ</sequence>
<organism evidence="1">
    <name type="scientific">bioreactor metagenome</name>
    <dbReference type="NCBI Taxonomy" id="1076179"/>
    <lineage>
        <taxon>unclassified sequences</taxon>
        <taxon>metagenomes</taxon>
        <taxon>ecological metagenomes</taxon>
    </lineage>
</organism>
<reference evidence="1" key="1">
    <citation type="submission" date="2019-08" db="EMBL/GenBank/DDBJ databases">
        <authorList>
            <person name="Kucharzyk K."/>
            <person name="Murdoch R.W."/>
            <person name="Higgins S."/>
            <person name="Loffler F."/>
        </authorList>
    </citation>
    <scope>NUCLEOTIDE SEQUENCE</scope>
</reference>
<accession>A0A644U643</accession>
<dbReference type="EMBL" id="VSSQ01000080">
    <property type="protein sequence ID" value="MPL74424.1"/>
    <property type="molecule type" value="Genomic_DNA"/>
</dbReference>
<proteinExistence type="predicted"/>
<gene>
    <name evidence="1" type="ORF">SDC9_20174</name>
    <name evidence="2" type="ORF">SDC9_20235</name>
</gene>
<dbReference type="AlphaFoldDB" id="A0A644U643"/>
<dbReference type="EMBL" id="VSSQ01000080">
    <property type="protein sequence ID" value="MPL74363.1"/>
    <property type="molecule type" value="Genomic_DNA"/>
</dbReference>
<name>A0A644U643_9ZZZZ</name>
<evidence type="ECO:0000313" key="2">
    <source>
        <dbReference type="EMBL" id="MPL74424.1"/>
    </source>
</evidence>
<comment type="caution">
    <text evidence="1">The sequence shown here is derived from an EMBL/GenBank/DDBJ whole genome shotgun (WGS) entry which is preliminary data.</text>
</comment>